<organism evidence="1 2">
    <name type="scientific">Beggiatoa leptomitoformis</name>
    <dbReference type="NCBI Taxonomy" id="288004"/>
    <lineage>
        <taxon>Bacteria</taxon>
        <taxon>Pseudomonadati</taxon>
        <taxon>Pseudomonadota</taxon>
        <taxon>Gammaproteobacteria</taxon>
        <taxon>Thiotrichales</taxon>
        <taxon>Thiotrichaceae</taxon>
        <taxon>Beggiatoa</taxon>
    </lineage>
</organism>
<evidence type="ECO:0000313" key="2">
    <source>
        <dbReference type="Proteomes" id="UP000234271"/>
    </source>
</evidence>
<proteinExistence type="predicted"/>
<evidence type="ECO:0008006" key="3">
    <source>
        <dbReference type="Google" id="ProtNLM"/>
    </source>
</evidence>
<sequence>MPNLFPLKTLLKHLPIHVKEGHHRSTVKRAVLIDCLMTESELSLAEAILLLDVIERILTSVAVLDKESLQAQAWCFVSFPAQSFATALLQILADEQQNVLDQYFWEVYSISHENIVSEQHQLLSWLEKQRLQHHQTHQAQPINYVANSAAFVKLDDQFLLHQREGNLVKDQNGEFVLIGGCTNFSDLDDLDLSFQEKLMLLKNPLDLPYSVVEKTLIREVKEETTLEYQQDYTVFFIDKLNPYRQLSGSGVNYAYTTYYFNLFYIQLTKNGFFRLLQAEQNKPQIFSRFSLDEFAESKTKDGKTAYIDVLHAHFGNDPLIFKQALNRIPSAFINSYRFAKETDSITLPLHQQRPLRIGTTGKERSIAIPLTTRQCQLLWLLGAHARHFRISSCAIVFQRLPYGWIQALHIDLINELQTLATLFREYQVDLLDFAEGHYFRLAIDPQFIFFDEANFQAFLSKVAQEPYQINLESRAVETPWAMVESISLVEKLTPSLGVSLHELILGKLSAHHEIDKEKIDKFIDLTRKKINCKTIGLRLLLRTEENKCRLACNLSAKINGKKFHIEVI</sequence>
<dbReference type="EMBL" id="CP018889">
    <property type="protein sequence ID" value="AUI68318.1"/>
    <property type="molecule type" value="Genomic_DNA"/>
</dbReference>
<gene>
    <name evidence="1" type="ORF">BLE401_06115</name>
</gene>
<dbReference type="RefSeq" id="WP_062155253.1">
    <property type="nucleotide sequence ID" value="NZ_CP012373.2"/>
</dbReference>
<dbReference type="SUPFAM" id="SSF55811">
    <property type="entry name" value="Nudix"/>
    <property type="match status" value="1"/>
</dbReference>
<dbReference type="KEGG" id="blep:AL038_18100"/>
<dbReference type="Proteomes" id="UP000234271">
    <property type="component" value="Chromosome"/>
</dbReference>
<dbReference type="STRING" id="288004.AL038_18100"/>
<reference evidence="2" key="1">
    <citation type="submission" date="2016-12" db="EMBL/GenBank/DDBJ databases">
        <title>Complete Genome Sequence of Beggiatoa leptomitiformis D-401.</title>
        <authorList>
            <person name="Fomenkov A."/>
            <person name="Vincze T."/>
            <person name="Grabovich M."/>
            <person name="Anton B.P."/>
            <person name="Dubinina G."/>
            <person name="Orlova M."/>
            <person name="Belousova E."/>
            <person name="Roberts R.J."/>
        </authorList>
    </citation>
    <scope>NUCLEOTIDE SEQUENCE [LARGE SCALE GENOMIC DNA]</scope>
    <source>
        <strain evidence="2">D-401</strain>
    </source>
</reference>
<dbReference type="OrthoDB" id="9182412at2"/>
<dbReference type="InterPro" id="IPR015797">
    <property type="entry name" value="NUDIX_hydrolase-like_dom_sf"/>
</dbReference>
<accession>A0A2N9YCV8</accession>
<name>A0A2N9YCV8_9GAMM</name>
<dbReference type="AlphaFoldDB" id="A0A2N9YCV8"/>
<evidence type="ECO:0000313" key="1">
    <source>
        <dbReference type="EMBL" id="AUI68318.1"/>
    </source>
</evidence>
<protein>
    <recommendedName>
        <fullName evidence="3">Nudix hydrolase domain-containing protein</fullName>
    </recommendedName>
</protein>
<keyword evidence="2" id="KW-1185">Reference proteome</keyword>